<proteinExistence type="predicted"/>
<reference evidence="1" key="1">
    <citation type="submission" date="2015-07" db="EMBL/GenBank/DDBJ databases">
        <title>MeaNS - Measles Nucleotide Surveillance Program.</title>
        <authorList>
            <person name="Tran T."/>
            <person name="Druce J."/>
        </authorList>
    </citation>
    <scope>NUCLEOTIDE SEQUENCE</scope>
    <source>
        <strain evidence="1">UCB-OBI-ISO-001</strain>
        <tissue evidence="1">Gonad</tissue>
    </source>
</reference>
<name>A0A0L8HAF4_OCTBM</name>
<protein>
    <submittedName>
        <fullName evidence="1">Uncharacterized protein</fullName>
    </submittedName>
</protein>
<dbReference type="AlphaFoldDB" id="A0A0L8HAF4"/>
<organism evidence="1">
    <name type="scientific">Octopus bimaculoides</name>
    <name type="common">California two-spotted octopus</name>
    <dbReference type="NCBI Taxonomy" id="37653"/>
    <lineage>
        <taxon>Eukaryota</taxon>
        <taxon>Metazoa</taxon>
        <taxon>Spiralia</taxon>
        <taxon>Lophotrochozoa</taxon>
        <taxon>Mollusca</taxon>
        <taxon>Cephalopoda</taxon>
        <taxon>Coleoidea</taxon>
        <taxon>Octopodiformes</taxon>
        <taxon>Octopoda</taxon>
        <taxon>Incirrata</taxon>
        <taxon>Octopodidae</taxon>
        <taxon>Octopus</taxon>
    </lineage>
</organism>
<gene>
    <name evidence="1" type="ORF">OCBIM_22019839mg</name>
</gene>
<sequence length="89" mass="9848">MPTNVGTYIIHRKWGPVRNLENSLSGTCPNITVLICPPLLSSYSLSPHSLHLLPTDATLYHNFTSLFSCLLSMFYSLTPSLGFHSIGVR</sequence>
<dbReference type="EMBL" id="KQ418821">
    <property type="protein sequence ID" value="KOF85745.1"/>
    <property type="molecule type" value="Genomic_DNA"/>
</dbReference>
<accession>A0A0L8HAF4</accession>
<evidence type="ECO:0000313" key="1">
    <source>
        <dbReference type="EMBL" id="KOF85745.1"/>
    </source>
</evidence>